<feature type="signal peptide" evidence="6">
    <location>
        <begin position="1"/>
        <end position="23"/>
    </location>
</feature>
<keyword evidence="4" id="KW-0406">Ion transport</keyword>
<dbReference type="Proteomes" id="UP000501534">
    <property type="component" value="Chromosome"/>
</dbReference>
<feature type="domain" description="Calx-beta" evidence="7">
    <location>
        <begin position="737"/>
        <end position="840"/>
    </location>
</feature>
<dbReference type="PANTHER" id="PTHR11878">
    <property type="entry name" value="SODIUM/CALCIUM EXCHANGER"/>
    <property type="match status" value="1"/>
</dbReference>
<feature type="chain" id="PRO_5027073587" description="Calx-beta domain-containing protein" evidence="6">
    <location>
        <begin position="24"/>
        <end position="971"/>
    </location>
</feature>
<dbReference type="InterPro" id="IPR038081">
    <property type="entry name" value="CalX-like_sf"/>
</dbReference>
<keyword evidence="2" id="KW-0677">Repeat</keyword>
<dbReference type="KEGG" id="uru:DSM104443_01914"/>
<feature type="coiled-coil region" evidence="5">
    <location>
        <begin position="538"/>
        <end position="596"/>
    </location>
</feature>
<proteinExistence type="predicted"/>
<name>A0A6M4GWG5_9PROT</name>
<sequence length="971" mass="102065">MLARGLRFLLLLALVGGLPAVVAQSTPAPNYGPGSLPPSEISNAIVDASKGGIPGDNGDLVDLETAAIVINARAGQCNAAKCPILEDCATAQALLQTLTDAQAYLEALETALNKGSAAAAAAHNAAIGSAAMTTTNMALVQEELAVQDYLTRWAALIFDLASLADDIKNMHDKGAFFPGDTTWQRLDTAYESLKDLEAVMNDLSQAGAERMTQNTPSVSASGTYTPLTNITTGLLVSDGKTGLANDLKSSISDAKNAIDELRKIRKETGGIKPSDLGGLTKALGKISFRALKARADKEIAERKQYIDQLVGDLTAEQRILANLAAERARMVARRDKVTAARSAIVAARTALISCLSRTCGLPSVSRPSLPDYYAPPAGMSPRDVAKDQGWGRALVDLNGRIGAIARQLQKVFQVKDQCTAGPTGEIGVIPGGPFTPMQRDGPAPTPRVETQCIPCLPIAAQLNRILDEIDFLRQEVARIEAALERARKLRVALTQKEGELARHEAFLQGLRDIVRDANASILAGAVKVEVGEKVRQDLATAQSKRTALVTELNAIKRELEQAEAERNLLEPYRERLGKLQDARRLLRERLRNCEEDQCRTGYFSELDTWINVIGNNPLDPTNPLGGTRTPTQDPTLRVASVAATRQTGENQPPGEFTITISRPAPVGGLAINFRFEGTATPGTDYVPPGARATIAAGQTSATVSIAAVDDTIQEMTETVQMVLLPGAEYTLGVPSAALMTITDDDAPGNPGTVEFAASAYTAMEGGGPPLILVNRTNGGDGTVSVTYTAVSGTATAGADFEAKTGTLTWTNRETGSKPIAIAIVDDTLFEGNEIFSVRLSAPTGGAVLGALSTTSVTIIDNDSPPVQGPCGSQAQAWQGNPGSYACSGSCNPTPSPQSLSVNGDIITVSPFHAGGTATFQGCGNSVNSQSSTLTYFGQSNHRATITRSSNTQFSASIVSSGGGTCSFTCSR</sequence>
<dbReference type="RefSeq" id="WP_171091686.1">
    <property type="nucleotide sequence ID" value="NZ_CP053069.1"/>
</dbReference>
<dbReference type="PANTHER" id="PTHR11878:SF65">
    <property type="entry name" value="NA_CA-EXCHANGE PROTEIN, ISOFORM G"/>
    <property type="match status" value="1"/>
</dbReference>
<evidence type="ECO:0000313" key="8">
    <source>
        <dbReference type="EMBL" id="QJR10844.1"/>
    </source>
</evidence>
<keyword evidence="3" id="KW-0106">Calcium</keyword>
<evidence type="ECO:0000259" key="7">
    <source>
        <dbReference type="SMART" id="SM00237"/>
    </source>
</evidence>
<dbReference type="EMBL" id="CP053069">
    <property type="protein sequence ID" value="QJR10844.1"/>
    <property type="molecule type" value="Genomic_DNA"/>
</dbReference>
<evidence type="ECO:0000256" key="1">
    <source>
        <dbReference type="ARBA" id="ARBA00022729"/>
    </source>
</evidence>
<dbReference type="GO" id="GO:0016020">
    <property type="term" value="C:membrane"/>
    <property type="evidence" value="ECO:0007669"/>
    <property type="project" value="InterPro"/>
</dbReference>
<feature type="coiled-coil region" evidence="5">
    <location>
        <begin position="462"/>
        <end position="499"/>
    </location>
</feature>
<accession>A0A6M4GWG5</accession>
<dbReference type="SMART" id="SM00237">
    <property type="entry name" value="Calx_beta"/>
    <property type="match status" value="1"/>
</dbReference>
<gene>
    <name evidence="8" type="ORF">DSM104443_01914</name>
</gene>
<dbReference type="Gene3D" id="2.60.40.2030">
    <property type="match status" value="2"/>
</dbReference>
<evidence type="ECO:0000256" key="5">
    <source>
        <dbReference type="SAM" id="Coils"/>
    </source>
</evidence>
<keyword evidence="5" id="KW-0175">Coiled coil</keyword>
<organism evidence="8 9">
    <name type="scientific">Usitatibacter rugosus</name>
    <dbReference type="NCBI Taxonomy" id="2732067"/>
    <lineage>
        <taxon>Bacteria</taxon>
        <taxon>Pseudomonadati</taxon>
        <taxon>Pseudomonadota</taxon>
        <taxon>Betaproteobacteria</taxon>
        <taxon>Nitrosomonadales</taxon>
        <taxon>Usitatibacteraceae</taxon>
        <taxon>Usitatibacter</taxon>
    </lineage>
</organism>
<dbReference type="InterPro" id="IPR003644">
    <property type="entry name" value="Calx_beta"/>
</dbReference>
<dbReference type="GO" id="GO:0007154">
    <property type="term" value="P:cell communication"/>
    <property type="evidence" value="ECO:0007669"/>
    <property type="project" value="InterPro"/>
</dbReference>
<dbReference type="InterPro" id="IPR051171">
    <property type="entry name" value="CaCA"/>
</dbReference>
<keyword evidence="9" id="KW-1185">Reference proteome</keyword>
<evidence type="ECO:0000313" key="9">
    <source>
        <dbReference type="Proteomes" id="UP000501534"/>
    </source>
</evidence>
<dbReference type="SUPFAM" id="SSF141072">
    <property type="entry name" value="CalX-like"/>
    <property type="match status" value="2"/>
</dbReference>
<evidence type="ECO:0000256" key="6">
    <source>
        <dbReference type="SAM" id="SignalP"/>
    </source>
</evidence>
<evidence type="ECO:0000256" key="4">
    <source>
        <dbReference type="ARBA" id="ARBA00023065"/>
    </source>
</evidence>
<protein>
    <recommendedName>
        <fullName evidence="7">Calx-beta domain-containing protein</fullName>
    </recommendedName>
</protein>
<keyword evidence="1 6" id="KW-0732">Signal</keyword>
<evidence type="ECO:0000256" key="3">
    <source>
        <dbReference type="ARBA" id="ARBA00022837"/>
    </source>
</evidence>
<dbReference type="GO" id="GO:0030001">
    <property type="term" value="P:metal ion transport"/>
    <property type="evidence" value="ECO:0007669"/>
    <property type="project" value="TreeGrafter"/>
</dbReference>
<evidence type="ECO:0000256" key="2">
    <source>
        <dbReference type="ARBA" id="ARBA00022737"/>
    </source>
</evidence>
<reference evidence="8 9" key="1">
    <citation type="submission" date="2020-04" db="EMBL/GenBank/DDBJ databases">
        <title>Usitatibacter rugosus gen. nov., sp. nov. and Usitatibacter palustris sp. nov., novel members of Usitatibacteraceae fam. nov. within the order Nitrosomonadales isolated from soil.</title>
        <authorList>
            <person name="Huber K.J."/>
            <person name="Neumann-Schaal M."/>
            <person name="Geppert A."/>
            <person name="Luckner M."/>
            <person name="Wanner G."/>
            <person name="Overmann J."/>
        </authorList>
    </citation>
    <scope>NUCLEOTIDE SEQUENCE [LARGE SCALE GENOMIC DNA]</scope>
    <source>
        <strain evidence="8 9">0125_3</strain>
    </source>
</reference>
<dbReference type="AlphaFoldDB" id="A0A6M4GWG5"/>
<dbReference type="Pfam" id="PF03160">
    <property type="entry name" value="Calx-beta"/>
    <property type="match status" value="2"/>
</dbReference>
<keyword evidence="4" id="KW-0813">Transport</keyword>